<dbReference type="RefSeq" id="WP_369224862.1">
    <property type="nucleotide sequence ID" value="NZ_CP163441.1"/>
</dbReference>
<dbReference type="EMBL" id="CP163441">
    <property type="protein sequence ID" value="XDQ45978.1"/>
    <property type="molecule type" value="Genomic_DNA"/>
</dbReference>
<sequence>MGDEEDGEHGVALAIGEDMPQAVADRSGSVQAVADLFAGRRIGGKTILTMMMCAVE</sequence>
<reference evidence="1" key="1">
    <citation type="submission" date="2024-07" db="EMBL/GenBank/DDBJ databases">
        <authorList>
            <person name="Yu S.T."/>
        </authorList>
    </citation>
    <scope>NUCLEOTIDE SEQUENCE</scope>
    <source>
        <strain evidence="1">R39</strain>
    </source>
</reference>
<proteinExistence type="predicted"/>
<evidence type="ECO:0000313" key="1">
    <source>
        <dbReference type="EMBL" id="XDQ45978.1"/>
    </source>
</evidence>
<protein>
    <submittedName>
        <fullName evidence="1">Uncharacterized protein</fullName>
    </submittedName>
</protein>
<gene>
    <name evidence="1" type="ORF">AB5J52_29030</name>
</gene>
<organism evidence="1">
    <name type="scientific">Streptomyces sp. R39</name>
    <dbReference type="NCBI Taxonomy" id="3238631"/>
    <lineage>
        <taxon>Bacteria</taxon>
        <taxon>Bacillati</taxon>
        <taxon>Actinomycetota</taxon>
        <taxon>Actinomycetes</taxon>
        <taxon>Kitasatosporales</taxon>
        <taxon>Streptomycetaceae</taxon>
        <taxon>Streptomyces</taxon>
    </lineage>
</organism>
<dbReference type="AlphaFoldDB" id="A0AB39QUG9"/>
<accession>A0AB39QUG9</accession>
<name>A0AB39QUG9_9ACTN</name>